<evidence type="ECO:0000313" key="1">
    <source>
        <dbReference type="EMBL" id="MDW9207747.1"/>
    </source>
</evidence>
<dbReference type="Proteomes" id="UP001272716">
    <property type="component" value="Unassembled WGS sequence"/>
</dbReference>
<dbReference type="EMBL" id="JAWQCK010000004">
    <property type="protein sequence ID" value="MDW9207747.1"/>
    <property type="molecule type" value="Genomic_DNA"/>
</dbReference>
<gene>
    <name evidence="1" type="ORF">BTTOUR_02805</name>
    <name evidence="2" type="ORF">BTTOUR_02980</name>
</gene>
<evidence type="ECO:0000313" key="2">
    <source>
        <dbReference type="EMBL" id="MDW9207782.1"/>
    </source>
</evidence>
<name>A0ABD5HSE0_BACTU</name>
<dbReference type="EMBL" id="JAWQCK010000004">
    <property type="protein sequence ID" value="MDW9207782.1"/>
    <property type="molecule type" value="Genomic_DNA"/>
</dbReference>
<dbReference type="AlphaFoldDB" id="A0ABD5HSE0"/>
<organism evidence="2 3">
    <name type="scientific">Bacillus thuringiensis serovar toumanoffi</name>
    <dbReference type="NCBI Taxonomy" id="180862"/>
    <lineage>
        <taxon>Bacteria</taxon>
        <taxon>Bacillati</taxon>
        <taxon>Bacillota</taxon>
        <taxon>Bacilli</taxon>
        <taxon>Bacillales</taxon>
        <taxon>Bacillaceae</taxon>
        <taxon>Bacillus</taxon>
        <taxon>Bacillus cereus group</taxon>
    </lineage>
</organism>
<accession>A0ABD5HSE0</accession>
<comment type="caution">
    <text evidence="2">The sequence shown here is derived from an EMBL/GenBank/DDBJ whole genome shotgun (WGS) entry which is preliminary data.</text>
</comment>
<proteinExistence type="predicted"/>
<evidence type="ECO:0008006" key="4">
    <source>
        <dbReference type="Google" id="ProtNLM"/>
    </source>
</evidence>
<evidence type="ECO:0000313" key="3">
    <source>
        <dbReference type="Proteomes" id="UP001272716"/>
    </source>
</evidence>
<sequence length="164" mass="19516">MEAKEIVEQLEQGKLMKELEVELNISQSTIRTRLKKAGYVHDEGKWQLREGIEMDEKTSVPIAPKEKFTQEEIVFLKKFAKEQLENEIRDNIINEFADEENEPSLFERIRNIDEDENRERNNIFISESVHDEFTRFLKVSKLKNQKSLLVEIALIDFLKKYNKK</sequence>
<reference evidence="2 3" key="1">
    <citation type="submission" date="2023-10" db="EMBL/GenBank/DDBJ databases">
        <title>Draft Genome Sequence of Bacillus thuringiensis serovar. toumanoffi 4059: Identification of a Novel Cry Protein Candidate.</title>
        <authorList>
            <person name="Murdoch R.W."/>
            <person name="Gemler B."/>
            <person name="Heater B.S."/>
        </authorList>
    </citation>
    <scope>NUCLEOTIDE SEQUENCE [LARGE SCALE GENOMIC DNA]</scope>
    <source>
        <strain evidence="2 3">4059</strain>
    </source>
</reference>
<dbReference type="RefSeq" id="WP_000387534.1">
    <property type="nucleotide sequence ID" value="NZ_JAWQCK010000004.1"/>
</dbReference>
<protein>
    <recommendedName>
        <fullName evidence="4">DNA-binding protein</fullName>
    </recommendedName>
</protein>